<sequence>MGTVGGVLATGCQTYDFEPVEPLAISQTTETRDIRARNAKPNLMMLVDTSGSMTLPVDENRRDSAGTYVCRRGGTATGEICGASESFPCDTTTSPANPAGRCPTRWTSLQVAMNSFLTSSGSIARFGLATYPDLKADTVYKCGGTAGITVGLPTTDSDDDTTLKDKATEVNGKLLAIKNASSSAADQKPQGGTPTNESLRYMLTLPELKTDARSNFVLLLTDGLPNCNDEFPTPYPNAGCSCTLGNLSGTSLCSYDPYDKLGCLDKTGSVAAVKALKDANIQTIVIGFGAELATGAGTDVLNAMAQEGGFSRTCTVNADCGTGDTCDSASGRCGRRFYQAANADELVAALRKISETIQDANPCLVTFDAGQAPTSQELVVVYVNGERLSSGADTWSLTSEGLRFTGATCDRINASTSANPVKIEVRAVQRR</sequence>
<evidence type="ECO:0000259" key="1">
    <source>
        <dbReference type="PROSITE" id="PS50234"/>
    </source>
</evidence>
<accession>A0AAC8THV1</accession>
<dbReference type="EMBL" id="CP011509">
    <property type="protein sequence ID" value="AKJ04936.1"/>
    <property type="molecule type" value="Genomic_DNA"/>
</dbReference>
<feature type="domain" description="VWFA" evidence="1">
    <location>
        <begin position="42"/>
        <end position="357"/>
    </location>
</feature>
<dbReference type="Proteomes" id="UP000035579">
    <property type="component" value="Chromosome"/>
</dbReference>
<dbReference type="InterPro" id="IPR036465">
    <property type="entry name" value="vWFA_dom_sf"/>
</dbReference>
<dbReference type="SMART" id="SM00327">
    <property type="entry name" value="VWA"/>
    <property type="match status" value="1"/>
</dbReference>
<dbReference type="InterPro" id="IPR002035">
    <property type="entry name" value="VWF_A"/>
</dbReference>
<dbReference type="Gene3D" id="3.40.50.410">
    <property type="entry name" value="von Willebrand factor, type A domain"/>
    <property type="match status" value="1"/>
</dbReference>
<dbReference type="KEGG" id="age:AA314_06562"/>
<dbReference type="NCBIfam" id="NF033757">
    <property type="entry name" value="gliding_CglB"/>
    <property type="match status" value="1"/>
</dbReference>
<protein>
    <submittedName>
        <fullName evidence="2">CglB</fullName>
    </submittedName>
</protein>
<dbReference type="AlphaFoldDB" id="A0AAC8THV1"/>
<dbReference type="PROSITE" id="PS50234">
    <property type="entry name" value="VWFA"/>
    <property type="match status" value="1"/>
</dbReference>
<name>A0AAC8THV1_9BACT</name>
<reference evidence="2 3" key="1">
    <citation type="submission" date="2015-05" db="EMBL/GenBank/DDBJ databases">
        <title>Genome assembly of Archangium gephyra DSM 2261.</title>
        <authorList>
            <person name="Sharma G."/>
            <person name="Subramanian S."/>
        </authorList>
    </citation>
    <scope>NUCLEOTIDE SEQUENCE [LARGE SCALE GENOMIC DNA]</scope>
    <source>
        <strain evidence="2 3">DSM 2261</strain>
    </source>
</reference>
<evidence type="ECO:0000313" key="3">
    <source>
        <dbReference type="Proteomes" id="UP000035579"/>
    </source>
</evidence>
<dbReference type="SUPFAM" id="SSF53300">
    <property type="entry name" value="vWA-like"/>
    <property type="match status" value="1"/>
</dbReference>
<evidence type="ECO:0000313" key="2">
    <source>
        <dbReference type="EMBL" id="AKJ04936.1"/>
    </source>
</evidence>
<proteinExistence type="predicted"/>
<gene>
    <name evidence="2" type="ORF">AA314_06562</name>
</gene>
<organism evidence="2 3">
    <name type="scientific">Archangium gephyra</name>
    <dbReference type="NCBI Taxonomy" id="48"/>
    <lineage>
        <taxon>Bacteria</taxon>
        <taxon>Pseudomonadati</taxon>
        <taxon>Myxococcota</taxon>
        <taxon>Myxococcia</taxon>
        <taxon>Myxococcales</taxon>
        <taxon>Cystobacterineae</taxon>
        <taxon>Archangiaceae</taxon>
        <taxon>Archangium</taxon>
    </lineage>
</organism>